<proteinExistence type="predicted"/>
<dbReference type="EMBL" id="SOKU01000288">
    <property type="protein sequence ID" value="TES84824.1"/>
    <property type="molecule type" value="Genomic_DNA"/>
</dbReference>
<comment type="caution">
    <text evidence="1">The sequence shown here is derived from an EMBL/GenBank/DDBJ whole genome shotgun (WGS) entry which is preliminary data.</text>
</comment>
<accession>A0A523QH58</accession>
<dbReference type="AlphaFoldDB" id="A0A523QH58"/>
<organism evidence="1 2">
    <name type="scientific">Aerophobetes bacterium</name>
    <dbReference type="NCBI Taxonomy" id="2030807"/>
    <lineage>
        <taxon>Bacteria</taxon>
        <taxon>Candidatus Aerophobota</taxon>
    </lineage>
</organism>
<evidence type="ECO:0000313" key="2">
    <source>
        <dbReference type="Proteomes" id="UP000320781"/>
    </source>
</evidence>
<reference evidence="1 2" key="1">
    <citation type="submission" date="2019-03" db="EMBL/GenBank/DDBJ databases">
        <title>Metabolic potential of uncultured bacteria and archaea associated with petroleum seepage in deep-sea sediments.</title>
        <authorList>
            <person name="Dong X."/>
            <person name="Hubert C."/>
        </authorList>
    </citation>
    <scope>NUCLEOTIDE SEQUENCE [LARGE SCALE GENOMIC DNA]</scope>
    <source>
        <strain evidence="1">E44_bin92</strain>
    </source>
</reference>
<sequence>MDERLQKDIVRLSQDYPDMEVTEQPDSSVHIRVAQFALPEWWMPSQTRILLVIGKDYPQSKPAFYVEPDIRLRANGQPPGGSGQAEITGEKWMSLCWQAPWDPNRETLWRLVKLLERRFDLHD</sequence>
<evidence type="ECO:0008006" key="3">
    <source>
        <dbReference type="Google" id="ProtNLM"/>
    </source>
</evidence>
<dbReference type="Proteomes" id="UP000320781">
    <property type="component" value="Unassembled WGS sequence"/>
</dbReference>
<gene>
    <name evidence="1" type="ORF">E3J95_05895</name>
</gene>
<protein>
    <recommendedName>
        <fullName evidence="3">UBC core domain-containing protein</fullName>
    </recommendedName>
</protein>
<dbReference type="InterPro" id="IPR025701">
    <property type="entry name" value="UBQ-conjugat_E2_E"/>
</dbReference>
<dbReference type="Pfam" id="PF14462">
    <property type="entry name" value="Prok-E2_E"/>
    <property type="match status" value="1"/>
</dbReference>
<evidence type="ECO:0000313" key="1">
    <source>
        <dbReference type="EMBL" id="TES84824.1"/>
    </source>
</evidence>
<name>A0A523QH58_UNCAE</name>